<dbReference type="RefSeq" id="WP_144187605.1">
    <property type="nucleotide sequence ID" value="NZ_VMHL01000001.1"/>
</dbReference>
<dbReference type="Proteomes" id="UP000319138">
    <property type="component" value="Unassembled WGS sequence"/>
</dbReference>
<evidence type="ECO:0000313" key="1">
    <source>
        <dbReference type="EMBL" id="TSJ91844.1"/>
    </source>
</evidence>
<sequence>MQDIFNKDLEKLILKYGVTKVKGLMESFFYTADPNADNVTIGDRLIADQEVKPSLLKTSDTSGLVHKIQYKGVVITLTNLSSDTRMSFDSPYDYTTIPIIKINIVITGVIKLMPDAEFYLQYSEELNPNTVICNVYKNAFDYAKAIIDGGYAE</sequence>
<comment type="caution">
    <text evidence="1">The sequence shown here is derived from an EMBL/GenBank/DDBJ whole genome shotgun (WGS) entry which is preliminary data.</text>
</comment>
<dbReference type="EMBL" id="VMHL01000001">
    <property type="protein sequence ID" value="TSJ91844.1"/>
    <property type="molecule type" value="Genomic_DNA"/>
</dbReference>
<gene>
    <name evidence="1" type="ORF">FPQ14_00835</name>
</gene>
<protein>
    <submittedName>
        <fullName evidence="1">Uncharacterized protein</fullName>
    </submittedName>
</protein>
<reference evidence="1 2" key="1">
    <citation type="submission" date="2019-07" db="EMBL/GenBank/DDBJ databases">
        <title>Gilliamella genomes.</title>
        <authorList>
            <person name="Zheng H."/>
        </authorList>
    </citation>
    <scope>NUCLEOTIDE SEQUENCE [LARGE SCALE GENOMIC DNA]</scope>
    <source>
        <strain evidence="1 2">W8131</strain>
    </source>
</reference>
<proteinExistence type="predicted"/>
<dbReference type="AlphaFoldDB" id="A0A556RSM4"/>
<name>A0A556RSM4_9GAMM</name>
<accession>A0A556RSM4</accession>
<organism evidence="1 2">
    <name type="scientific">Gilliamella apicola</name>
    <dbReference type="NCBI Taxonomy" id="1196095"/>
    <lineage>
        <taxon>Bacteria</taxon>
        <taxon>Pseudomonadati</taxon>
        <taxon>Pseudomonadota</taxon>
        <taxon>Gammaproteobacteria</taxon>
        <taxon>Orbales</taxon>
        <taxon>Orbaceae</taxon>
        <taxon>Gilliamella</taxon>
    </lineage>
</organism>
<evidence type="ECO:0000313" key="2">
    <source>
        <dbReference type="Proteomes" id="UP000319138"/>
    </source>
</evidence>